<comment type="similarity">
    <text evidence="1">Belongs to the TCP11 family.</text>
</comment>
<dbReference type="GO" id="GO:0007165">
    <property type="term" value="P:signal transduction"/>
    <property type="evidence" value="ECO:0007669"/>
    <property type="project" value="TreeGrafter"/>
</dbReference>
<dbReference type="RefSeq" id="XP_023572848.1">
    <property type="nucleotide sequence ID" value="XM_023717080.1"/>
</dbReference>
<dbReference type="PANTHER" id="PTHR12832:SF17">
    <property type="entry name" value="T-COMPLEX PROTEIN 11-LIKE PROTEIN 2"/>
    <property type="match status" value="1"/>
</dbReference>
<gene>
    <name evidence="4" type="primary">Tcp11l2</name>
</gene>
<feature type="compositionally biased region" description="Basic and acidic residues" evidence="2">
    <location>
        <begin position="1"/>
        <end position="26"/>
    </location>
</feature>
<keyword evidence="3" id="KW-1185">Reference proteome</keyword>
<accession>A0A6P6ELD0</accession>
<name>A0A6P6ELD0_OCTDE</name>
<dbReference type="InParanoid" id="A0A6P6ELD0"/>
<reference evidence="4" key="1">
    <citation type="submission" date="2025-08" db="UniProtKB">
        <authorList>
            <consortium name="RefSeq"/>
        </authorList>
    </citation>
    <scope>IDENTIFICATION</scope>
</reference>
<proteinExistence type="inferred from homology"/>
<dbReference type="InterPro" id="IPR008862">
    <property type="entry name" value="Tcp11"/>
</dbReference>
<sequence>MRKTRGVTDARSRSMPLHGEKQHTTEDQPSDSEDSDSPRCSESLASLSDCECSRQRFSSDSSSKASSPASSSPPGVVTFDEVMGAARNLSNMALAHEIAVNDNFQLKQEDLPEHSLAGRVKSIVHQAFWDVLESELSAEPPEYEHAIRLFEEIREILLSFLTPGGNRLRTQICEVLDTDLIRQQAAHGAVDVPGLAAYVIGMMGKLCAPVRDQDIRELKATGSIVAMLRQIFHVLDLMMMDMANFMIQSLRPHLQRQLVDYERAKFQEILDETPSALKQTTEWIRESVQEELLSLTPGAENSSESKLSPRMVLHNSFLKLLEWDYRKRDLPETLLTDGARLQELTAKLHQLKAIACVWLITSSTLGALAEGLPGLEQRLKSVATVLLEGMHRETFDLQEALSSIGGQTCAEVNKALAERSFPALGAEAQANLVGQLASLRDENNPIRSLVDKRIRLYMRSLLCLPAPPKSMPPIPGGLAVIQQELEALGTQYATIVSLNTQVYGPFYANILRKLLSGVGAGQGVRASLPGP</sequence>
<dbReference type="CTD" id="255394"/>
<dbReference type="Proteomes" id="UP000515203">
    <property type="component" value="Unplaced"/>
</dbReference>
<protein>
    <submittedName>
        <fullName evidence="4">T-complex protein 11-like protein 2 isoform X1</fullName>
    </submittedName>
</protein>
<dbReference type="FunCoup" id="A0A6P6ELD0">
    <property type="interactions" value="156"/>
</dbReference>
<dbReference type="OrthoDB" id="276323at2759"/>
<dbReference type="Pfam" id="PF05794">
    <property type="entry name" value="Tcp11"/>
    <property type="match status" value="1"/>
</dbReference>
<feature type="region of interest" description="Disordered" evidence="2">
    <location>
        <begin position="57"/>
        <end position="76"/>
    </location>
</feature>
<feature type="region of interest" description="Disordered" evidence="2">
    <location>
        <begin position="1"/>
        <end position="52"/>
    </location>
</feature>
<dbReference type="AlphaFoldDB" id="A0A6P6ELD0"/>
<feature type="compositionally biased region" description="Low complexity" evidence="2">
    <location>
        <begin position="58"/>
        <end position="74"/>
    </location>
</feature>
<dbReference type="PANTHER" id="PTHR12832">
    <property type="entry name" value="TESTIS-SPECIFIC PROTEIN PBS13 T-COMPLEX 11"/>
    <property type="match status" value="1"/>
</dbReference>
<evidence type="ECO:0000256" key="1">
    <source>
        <dbReference type="ARBA" id="ARBA00010954"/>
    </source>
</evidence>
<evidence type="ECO:0000256" key="2">
    <source>
        <dbReference type="SAM" id="MobiDB-lite"/>
    </source>
</evidence>
<dbReference type="GeneID" id="101564095"/>
<evidence type="ECO:0000313" key="3">
    <source>
        <dbReference type="Proteomes" id="UP000515203"/>
    </source>
</evidence>
<organism evidence="3 4">
    <name type="scientific">Octodon degus</name>
    <name type="common">Degu</name>
    <name type="synonym">Sciurus degus</name>
    <dbReference type="NCBI Taxonomy" id="10160"/>
    <lineage>
        <taxon>Eukaryota</taxon>
        <taxon>Metazoa</taxon>
        <taxon>Chordata</taxon>
        <taxon>Craniata</taxon>
        <taxon>Vertebrata</taxon>
        <taxon>Euteleostomi</taxon>
        <taxon>Mammalia</taxon>
        <taxon>Eutheria</taxon>
        <taxon>Euarchontoglires</taxon>
        <taxon>Glires</taxon>
        <taxon>Rodentia</taxon>
        <taxon>Hystricomorpha</taxon>
        <taxon>Octodontidae</taxon>
        <taxon>Octodon</taxon>
    </lineage>
</organism>
<evidence type="ECO:0000313" key="4">
    <source>
        <dbReference type="RefSeq" id="XP_023572848.1"/>
    </source>
</evidence>